<feature type="region of interest" description="Disordered" evidence="7">
    <location>
        <begin position="257"/>
        <end position="341"/>
    </location>
</feature>
<organism evidence="10 11">
    <name type="scientific">Nocardiopsis mwathae</name>
    <dbReference type="NCBI Taxonomy" id="1472723"/>
    <lineage>
        <taxon>Bacteria</taxon>
        <taxon>Bacillati</taxon>
        <taxon>Actinomycetota</taxon>
        <taxon>Actinomycetes</taxon>
        <taxon>Streptosporangiales</taxon>
        <taxon>Nocardiopsidaceae</taxon>
        <taxon>Nocardiopsis</taxon>
    </lineage>
</organism>
<keyword evidence="4" id="KW-0238">DNA-binding</keyword>
<evidence type="ECO:0000256" key="2">
    <source>
        <dbReference type="ARBA" id="ARBA00022741"/>
    </source>
</evidence>
<dbReference type="Pfam" id="PF01580">
    <property type="entry name" value="FtsK_SpoIIIE"/>
    <property type="match status" value="1"/>
</dbReference>
<keyword evidence="8" id="KW-0812">Transmembrane</keyword>
<evidence type="ECO:0000256" key="4">
    <source>
        <dbReference type="ARBA" id="ARBA00023125"/>
    </source>
</evidence>
<feature type="region of interest" description="Disordered" evidence="7">
    <location>
        <begin position="1"/>
        <end position="50"/>
    </location>
</feature>
<keyword evidence="11" id="KW-1185">Reference proteome</keyword>
<dbReference type="AlphaFoldDB" id="A0A7W9YF42"/>
<evidence type="ECO:0000313" key="10">
    <source>
        <dbReference type="EMBL" id="MBB6170775.1"/>
    </source>
</evidence>
<feature type="transmembrane region" description="Helical" evidence="8">
    <location>
        <begin position="169"/>
        <end position="189"/>
    </location>
</feature>
<dbReference type="InterPro" id="IPR041027">
    <property type="entry name" value="FtsK_alpha"/>
</dbReference>
<dbReference type="PROSITE" id="PS50901">
    <property type="entry name" value="FTSK"/>
    <property type="match status" value="1"/>
</dbReference>
<evidence type="ECO:0000256" key="7">
    <source>
        <dbReference type="SAM" id="MobiDB-lite"/>
    </source>
</evidence>
<feature type="domain" description="FtsK" evidence="9">
    <location>
        <begin position="485"/>
        <end position="685"/>
    </location>
</feature>
<feature type="transmembrane region" description="Helical" evidence="8">
    <location>
        <begin position="218"/>
        <end position="240"/>
    </location>
</feature>
<keyword evidence="3 6" id="KW-0067">ATP-binding</keyword>
<evidence type="ECO:0000256" key="3">
    <source>
        <dbReference type="ARBA" id="ARBA00022840"/>
    </source>
</evidence>
<accession>A0A7W9YF42</accession>
<evidence type="ECO:0000256" key="6">
    <source>
        <dbReference type="PROSITE-ProRule" id="PRU00289"/>
    </source>
</evidence>
<dbReference type="InterPro" id="IPR036388">
    <property type="entry name" value="WH-like_DNA-bd_sf"/>
</dbReference>
<name>A0A7W9YF42_9ACTN</name>
<feature type="transmembrane region" description="Helical" evidence="8">
    <location>
        <begin position="98"/>
        <end position="116"/>
    </location>
</feature>
<dbReference type="EMBL" id="JACHDS010000001">
    <property type="protein sequence ID" value="MBB6170775.1"/>
    <property type="molecule type" value="Genomic_DNA"/>
</dbReference>
<dbReference type="Gene3D" id="3.30.980.40">
    <property type="match status" value="1"/>
</dbReference>
<dbReference type="InterPro" id="IPR036390">
    <property type="entry name" value="WH_DNA-bd_sf"/>
</dbReference>
<comment type="caution">
    <text evidence="10">The sequence shown here is derived from an EMBL/GenBank/DDBJ whole genome shotgun (WGS) entry which is preliminary data.</text>
</comment>
<dbReference type="Gene3D" id="3.40.50.300">
    <property type="entry name" value="P-loop containing nucleotide triphosphate hydrolases"/>
    <property type="match status" value="1"/>
</dbReference>
<feature type="binding site" evidence="6">
    <location>
        <begin position="502"/>
        <end position="509"/>
    </location>
    <ligand>
        <name>ATP</name>
        <dbReference type="ChEBI" id="CHEBI:30616"/>
    </ligand>
</feature>
<dbReference type="RefSeq" id="WP_184073656.1">
    <property type="nucleotide sequence ID" value="NZ_JACHDS010000001.1"/>
</dbReference>
<keyword evidence="2 6" id="KW-0547">Nucleotide-binding</keyword>
<protein>
    <submittedName>
        <fullName evidence="10">S-DNA-T family DNA segregation ATPase FtsK/SpoIIIE</fullName>
    </submittedName>
</protein>
<dbReference type="Gene3D" id="1.10.10.10">
    <property type="entry name" value="Winged helix-like DNA-binding domain superfamily/Winged helix DNA-binding domain"/>
    <property type="match status" value="1"/>
</dbReference>
<feature type="transmembrane region" description="Helical" evidence="8">
    <location>
        <begin position="128"/>
        <end position="148"/>
    </location>
</feature>
<feature type="transmembrane region" description="Helical" evidence="8">
    <location>
        <begin position="57"/>
        <end position="77"/>
    </location>
</feature>
<dbReference type="InterPro" id="IPR027417">
    <property type="entry name" value="P-loop_NTPase"/>
</dbReference>
<evidence type="ECO:0000313" key="11">
    <source>
        <dbReference type="Proteomes" id="UP000546642"/>
    </source>
</evidence>
<dbReference type="SUPFAM" id="SSF46785">
    <property type="entry name" value="Winged helix' DNA-binding domain"/>
    <property type="match status" value="1"/>
</dbReference>
<feature type="compositionally biased region" description="Gly residues" evidence="7">
    <location>
        <begin position="12"/>
        <end position="22"/>
    </location>
</feature>
<dbReference type="Proteomes" id="UP000546642">
    <property type="component" value="Unassembled WGS sequence"/>
</dbReference>
<evidence type="ECO:0000256" key="1">
    <source>
        <dbReference type="ARBA" id="ARBA00006474"/>
    </source>
</evidence>
<dbReference type="InterPro" id="IPR003593">
    <property type="entry name" value="AAA+_ATPase"/>
</dbReference>
<dbReference type="GO" id="GO:0005524">
    <property type="term" value="F:ATP binding"/>
    <property type="evidence" value="ECO:0007669"/>
    <property type="project" value="UniProtKB-UniRule"/>
</dbReference>
<dbReference type="Pfam" id="PF17854">
    <property type="entry name" value="FtsK_alpha"/>
    <property type="match status" value="1"/>
</dbReference>
<evidence type="ECO:0000256" key="8">
    <source>
        <dbReference type="SAM" id="Phobius"/>
    </source>
</evidence>
<dbReference type="CDD" id="cd01127">
    <property type="entry name" value="TrwB_TraG_TraD_VirD4"/>
    <property type="match status" value="1"/>
</dbReference>
<dbReference type="SMART" id="SM00843">
    <property type="entry name" value="Ftsk_gamma"/>
    <property type="match status" value="1"/>
</dbReference>
<proteinExistence type="inferred from homology"/>
<keyword evidence="8" id="KW-1133">Transmembrane helix</keyword>
<keyword evidence="8" id="KW-0472">Membrane</keyword>
<comment type="similarity">
    <text evidence="1">Belongs to the FtsK/SpoIIIE/SftA family.</text>
</comment>
<gene>
    <name evidence="10" type="ORF">HNR23_000835</name>
</gene>
<dbReference type="InterPro" id="IPR002543">
    <property type="entry name" value="FtsK_dom"/>
</dbReference>
<evidence type="ECO:0000259" key="9">
    <source>
        <dbReference type="PROSITE" id="PS50901"/>
    </source>
</evidence>
<dbReference type="GO" id="GO:0003677">
    <property type="term" value="F:DNA binding"/>
    <property type="evidence" value="ECO:0007669"/>
    <property type="project" value="UniProtKB-KW"/>
</dbReference>
<dbReference type="SMART" id="SM00382">
    <property type="entry name" value="AAA"/>
    <property type="match status" value="1"/>
</dbReference>
<reference evidence="10 11" key="1">
    <citation type="submission" date="2020-08" db="EMBL/GenBank/DDBJ databases">
        <title>Sequencing the genomes of 1000 actinobacteria strains.</title>
        <authorList>
            <person name="Klenk H.-P."/>
        </authorList>
    </citation>
    <scope>NUCLEOTIDE SEQUENCE [LARGE SCALE GENOMIC DNA]</scope>
    <source>
        <strain evidence="10 11">DSM 46659</strain>
    </source>
</reference>
<dbReference type="InterPro" id="IPR050206">
    <property type="entry name" value="FtsK/SpoIIIE/SftA"/>
</dbReference>
<comment type="function">
    <text evidence="5">Essential cell division protein that coordinates cell division and chromosome segregation. The N-terminus is involved in assembly of the cell-division machinery. The C-terminus functions as a DNA motor that moves dsDNA in an ATP-dependent manner towards the dif recombination site, which is located within the replication terminus region. Required for activation of the Xer recombinase, allowing activation of chromosome unlinking by recombination.</text>
</comment>
<evidence type="ECO:0000256" key="5">
    <source>
        <dbReference type="ARBA" id="ARBA00024986"/>
    </source>
</evidence>
<dbReference type="InterPro" id="IPR018541">
    <property type="entry name" value="Ftsk_gamma"/>
</dbReference>
<sequence length="835" mass="89047">MATRSPKSSQRSGGGAARSGGSGRKKAPARRTSGSSTSRTRKSARKTPTPQGPIEMFFVWMGQALMFIWRMLAHTVGGIARAVGRSARDLDPDLRRDGMGMVLLALGLLIAAAVWWDTDGPLPEATRTVVVGAFGAFSPVLPLLFIPFAWRLMRTPGTDRSETEVGRLLIGYSALMLGLLGLIHIAHGIPWPADGADKVRAAGGIIGFAASGPLSHLITPWITAVLLCMVFAFGLLVVTATPVHRIPQRLAGLLGPMMERDGGPDAGLGVLDPQGKPKRKRKPRPEPDPEEPVTVAGDNERPYDTPVVAAAADEPPAKRTKARAAAPPDPTPAPEAAEQLSIPSRVVDGDYELPAPQMLKPGTPPKPRTKANDTVVAALDGVMRQFNIDAEVTGFTRGPTVTRYEIELGPAVKVEKVTALTKNISLAVKSAEVRIQSPIPGKSAIGVEIPNTDKDIVSLGDIMRSAAATSDDHPMLVGLGKDIEGANVVANLAKMPHVLVAGATGAGKSTCINGLITSIMMRATPDEVRLILVDPKRVELTMYEGIPHLITPIITSPKKAADALQWVVGEMDRRYDDLAASGFRHIDDFNAAVRTGELTAPPGSEHTYEPYPYLLVIVDELADLMMVAPRDVEDSVVRITQLARAAGIHLVLATQRPSVDVVTGLIKANVPSRLAFATSSLSDSRVILDQPGAEKLVGKGDALFLPMGAGKPIRLQNAWVSEKEIRAIVEHCKKQAEPSYREDVGAAEAKKKEIDEEIGEDLDLLLQAVELVVTTQFGSTSMLQRKLRVGFAKAGRLMDLMESRDVVGPSEGSKARDVLVTPDELPGVLATIRGG</sequence>
<dbReference type="SUPFAM" id="SSF52540">
    <property type="entry name" value="P-loop containing nucleoside triphosphate hydrolases"/>
    <property type="match status" value="1"/>
</dbReference>
<dbReference type="Pfam" id="PF09397">
    <property type="entry name" value="FtsK_gamma"/>
    <property type="match status" value="1"/>
</dbReference>
<dbReference type="PANTHER" id="PTHR22683">
    <property type="entry name" value="SPORULATION PROTEIN RELATED"/>
    <property type="match status" value="1"/>
</dbReference>
<dbReference type="PANTHER" id="PTHR22683:SF41">
    <property type="entry name" value="DNA TRANSLOCASE FTSK"/>
    <property type="match status" value="1"/>
</dbReference>